<reference evidence="6 7" key="1">
    <citation type="submission" date="2018-05" db="EMBL/GenBank/DDBJ databases">
        <title>Genomic Encyclopedia of Type Strains, Phase IV (KMG-IV): sequencing the most valuable type-strain genomes for metagenomic binning, comparative biology and taxonomic classification.</title>
        <authorList>
            <person name="Goeker M."/>
        </authorList>
    </citation>
    <scope>NUCLEOTIDE SEQUENCE [LARGE SCALE GENOMIC DNA]</scope>
    <source>
        <strain evidence="6 7">DSM 28556</strain>
    </source>
</reference>
<evidence type="ECO:0000313" key="7">
    <source>
        <dbReference type="Proteomes" id="UP000247978"/>
    </source>
</evidence>
<dbReference type="InterPro" id="IPR003593">
    <property type="entry name" value="AAA+_ATPase"/>
</dbReference>
<dbReference type="Proteomes" id="UP000247978">
    <property type="component" value="Unassembled WGS sequence"/>
</dbReference>
<sequence length="266" mass="30508">MNVMEVEDLHVSIQQKSILQRIQFSVQQGEIIGLIGPNGSGKSTLLKTIATLHHITNGTIRIFGQDIQSYRQKELAKLLSYVPQDTFIDFDFKAKEVVYMGRHVHRSRFETRMEEDFFAMKNAMMQTNTWHLAESSILRLSGGQRQLVLLAKALAQDTPLIILDEPISALDIYFQLQVLSLLKRLGDKGKTIMMVLHDLNLAARYCTKLLLLKKGEVKLLGSPEEVLQEDILQQTYGVHTKVRKDYVTNSMTVTPLINRKRKEIWR</sequence>
<comment type="caution">
    <text evidence="6">The sequence shown here is derived from an EMBL/GenBank/DDBJ whole genome shotgun (WGS) entry which is preliminary data.</text>
</comment>
<dbReference type="Gene3D" id="3.40.50.300">
    <property type="entry name" value="P-loop containing nucleotide triphosphate hydrolases"/>
    <property type="match status" value="1"/>
</dbReference>
<evidence type="ECO:0000256" key="1">
    <source>
        <dbReference type="ARBA" id="ARBA00022448"/>
    </source>
</evidence>
<dbReference type="GO" id="GO:0005524">
    <property type="term" value="F:ATP binding"/>
    <property type="evidence" value="ECO:0007669"/>
    <property type="project" value="UniProtKB-KW"/>
</dbReference>
<keyword evidence="4" id="KW-1278">Translocase</keyword>
<dbReference type="FunFam" id="3.40.50.300:FF:000134">
    <property type="entry name" value="Iron-enterobactin ABC transporter ATP-binding protein"/>
    <property type="match status" value="1"/>
</dbReference>
<evidence type="ECO:0000256" key="3">
    <source>
        <dbReference type="ARBA" id="ARBA00022840"/>
    </source>
</evidence>
<dbReference type="EMBL" id="QJJQ01000016">
    <property type="protein sequence ID" value="PXW83422.1"/>
    <property type="molecule type" value="Genomic_DNA"/>
</dbReference>
<evidence type="ECO:0000313" key="6">
    <source>
        <dbReference type="EMBL" id="PXW83422.1"/>
    </source>
</evidence>
<keyword evidence="1" id="KW-0813">Transport</keyword>
<dbReference type="CDD" id="cd03214">
    <property type="entry name" value="ABC_Iron-Siderophores_B12_Hemin"/>
    <property type="match status" value="1"/>
</dbReference>
<dbReference type="PANTHER" id="PTHR42794:SF1">
    <property type="entry name" value="HEMIN IMPORT ATP-BINDING PROTEIN HMUV"/>
    <property type="match status" value="1"/>
</dbReference>
<protein>
    <submittedName>
        <fullName evidence="6">Iron complex transport system ATP-binding protein</fullName>
    </submittedName>
</protein>
<feature type="domain" description="ABC transporter" evidence="5">
    <location>
        <begin position="4"/>
        <end position="239"/>
    </location>
</feature>
<dbReference type="PANTHER" id="PTHR42794">
    <property type="entry name" value="HEMIN IMPORT ATP-BINDING PROTEIN HMUV"/>
    <property type="match status" value="1"/>
</dbReference>
<dbReference type="SMART" id="SM00382">
    <property type="entry name" value="AAA"/>
    <property type="match status" value="1"/>
</dbReference>
<dbReference type="InterPro" id="IPR017871">
    <property type="entry name" value="ABC_transporter-like_CS"/>
</dbReference>
<organism evidence="6 7">
    <name type="scientific">Pseudogracilibacillus auburnensis</name>
    <dbReference type="NCBI Taxonomy" id="1494959"/>
    <lineage>
        <taxon>Bacteria</taxon>
        <taxon>Bacillati</taxon>
        <taxon>Bacillota</taxon>
        <taxon>Bacilli</taxon>
        <taxon>Bacillales</taxon>
        <taxon>Bacillaceae</taxon>
        <taxon>Pseudogracilibacillus</taxon>
    </lineage>
</organism>
<proteinExistence type="predicted"/>
<keyword evidence="3 6" id="KW-0067">ATP-binding</keyword>
<evidence type="ECO:0000259" key="5">
    <source>
        <dbReference type="PROSITE" id="PS50893"/>
    </source>
</evidence>
<gene>
    <name evidence="6" type="ORF">DFR56_116101</name>
</gene>
<evidence type="ECO:0000256" key="4">
    <source>
        <dbReference type="ARBA" id="ARBA00022967"/>
    </source>
</evidence>
<dbReference type="AlphaFoldDB" id="A0A2V3VNM2"/>
<dbReference type="PROSITE" id="PS50893">
    <property type="entry name" value="ABC_TRANSPORTER_2"/>
    <property type="match status" value="1"/>
</dbReference>
<dbReference type="InterPro" id="IPR027417">
    <property type="entry name" value="P-loop_NTPase"/>
</dbReference>
<dbReference type="InterPro" id="IPR003439">
    <property type="entry name" value="ABC_transporter-like_ATP-bd"/>
</dbReference>
<evidence type="ECO:0000256" key="2">
    <source>
        <dbReference type="ARBA" id="ARBA00022741"/>
    </source>
</evidence>
<accession>A0A2V3VNM2</accession>
<dbReference type="SUPFAM" id="SSF52540">
    <property type="entry name" value="P-loop containing nucleoside triphosphate hydrolases"/>
    <property type="match status" value="1"/>
</dbReference>
<dbReference type="PROSITE" id="PS00211">
    <property type="entry name" value="ABC_TRANSPORTER_1"/>
    <property type="match status" value="1"/>
</dbReference>
<keyword evidence="2" id="KW-0547">Nucleotide-binding</keyword>
<dbReference type="OrthoDB" id="9787851at2"/>
<keyword evidence="7" id="KW-1185">Reference proteome</keyword>
<dbReference type="RefSeq" id="WP_110396941.1">
    <property type="nucleotide sequence ID" value="NZ_JBHUHB010000001.1"/>
</dbReference>
<name>A0A2V3VNM2_9BACI</name>
<dbReference type="Pfam" id="PF00005">
    <property type="entry name" value="ABC_tran"/>
    <property type="match status" value="1"/>
</dbReference>
<dbReference type="GO" id="GO:0016887">
    <property type="term" value="F:ATP hydrolysis activity"/>
    <property type="evidence" value="ECO:0007669"/>
    <property type="project" value="InterPro"/>
</dbReference>